<name>A0A0L8H4U3_OCTBM</name>
<dbReference type="InterPro" id="IPR027417">
    <property type="entry name" value="P-loop_NTPase"/>
</dbReference>
<keyword evidence="1" id="KW-0067">ATP-binding</keyword>
<keyword evidence="1" id="KW-0378">Hydrolase</keyword>
<sequence length="398" mass="45482">MQLSRKAEEEEKMQPKGNAQLRDKDTEEEAKMQQKSNEQLRHREAGQEERMQRKSNVQLRHREAEQEDLQDCNKKRLELLTLTICNPLTFHFSTHLGKKDNAVAIASAGSGVASSLLLNGSTAHLTFAYPPEIDDYSRDFTQNYKQFNEKLFVAAGDFRKILPVIRKATRSQIADSIIKKSDLWDQCQVITLRRNMRVERNIPEGDEDNRARFINYSNWLLQIGEERRMTGEDEIVNMSIGSGDPEDTARVPVEFLNTLNPPGILPHNLLLKKNCIIMLIRNLDLSGGHCNGVRYIVTDVKDHLIVARKLEDPNSICFIPRIEVIDTQSGFPWRFKTRQFPVRLAFAMTINKLQGKFLDRCSISLPKSVFSHGQLYVGTNKSESGLIKNHSKGSTFQV</sequence>
<dbReference type="Pfam" id="PF05970">
    <property type="entry name" value="PIF1"/>
    <property type="match status" value="1"/>
</dbReference>
<accession>A0A0L8H4U3</accession>
<keyword evidence="1" id="KW-0234">DNA repair</keyword>
<dbReference type="GO" id="GO:0006310">
    <property type="term" value="P:DNA recombination"/>
    <property type="evidence" value="ECO:0007669"/>
    <property type="project" value="UniProtKB-KW"/>
</dbReference>
<dbReference type="GO" id="GO:0005524">
    <property type="term" value="F:ATP binding"/>
    <property type="evidence" value="ECO:0007669"/>
    <property type="project" value="UniProtKB-KW"/>
</dbReference>
<dbReference type="GO" id="GO:0043139">
    <property type="term" value="F:5'-3' DNA helicase activity"/>
    <property type="evidence" value="ECO:0007669"/>
    <property type="project" value="UniProtKB-EC"/>
</dbReference>
<evidence type="ECO:0000256" key="1">
    <source>
        <dbReference type="RuleBase" id="RU363044"/>
    </source>
</evidence>
<feature type="compositionally biased region" description="Basic and acidic residues" evidence="2">
    <location>
        <begin position="21"/>
        <end position="52"/>
    </location>
</feature>
<evidence type="ECO:0000259" key="3">
    <source>
        <dbReference type="Pfam" id="PF05970"/>
    </source>
</evidence>
<evidence type="ECO:0000313" key="5">
    <source>
        <dbReference type="EMBL" id="KOF84311.1"/>
    </source>
</evidence>
<comment type="catalytic activity">
    <reaction evidence="1">
        <text>ATP + H2O = ADP + phosphate + H(+)</text>
        <dbReference type="Rhea" id="RHEA:13065"/>
        <dbReference type="ChEBI" id="CHEBI:15377"/>
        <dbReference type="ChEBI" id="CHEBI:15378"/>
        <dbReference type="ChEBI" id="CHEBI:30616"/>
        <dbReference type="ChEBI" id="CHEBI:43474"/>
        <dbReference type="ChEBI" id="CHEBI:456216"/>
        <dbReference type="EC" id="5.6.2.3"/>
    </reaction>
</comment>
<feature type="compositionally biased region" description="Basic and acidic residues" evidence="2">
    <location>
        <begin position="1"/>
        <end position="14"/>
    </location>
</feature>
<feature type="domain" description="DNA helicase Pif1-like 2B" evidence="4">
    <location>
        <begin position="254"/>
        <end position="299"/>
    </location>
</feature>
<protein>
    <recommendedName>
        <fullName evidence="1">ATP-dependent DNA helicase</fullName>
        <ecNumber evidence="1">5.6.2.3</ecNumber>
    </recommendedName>
</protein>
<dbReference type="EC" id="5.6.2.3" evidence="1"/>
<dbReference type="InterPro" id="IPR010285">
    <property type="entry name" value="DNA_helicase_pif1-like_DEAD"/>
</dbReference>
<comment type="cofactor">
    <cofactor evidence="1">
        <name>Mg(2+)</name>
        <dbReference type="ChEBI" id="CHEBI:18420"/>
    </cofactor>
</comment>
<organism evidence="5">
    <name type="scientific">Octopus bimaculoides</name>
    <name type="common">California two-spotted octopus</name>
    <dbReference type="NCBI Taxonomy" id="37653"/>
    <lineage>
        <taxon>Eukaryota</taxon>
        <taxon>Metazoa</taxon>
        <taxon>Spiralia</taxon>
        <taxon>Lophotrochozoa</taxon>
        <taxon>Mollusca</taxon>
        <taxon>Cephalopoda</taxon>
        <taxon>Coleoidea</taxon>
        <taxon>Octopodiformes</taxon>
        <taxon>Octopoda</taxon>
        <taxon>Incirrata</taxon>
        <taxon>Octopodidae</taxon>
        <taxon>Octopus</taxon>
    </lineage>
</organism>
<dbReference type="Pfam" id="PF21530">
    <property type="entry name" value="Pif1_2B_dom"/>
    <property type="match status" value="1"/>
</dbReference>
<keyword evidence="1" id="KW-0227">DNA damage</keyword>
<keyword evidence="1" id="KW-0347">Helicase</keyword>
<dbReference type="PANTHER" id="PTHR10492">
    <property type="match status" value="1"/>
</dbReference>
<dbReference type="OrthoDB" id="9997116at2759"/>
<comment type="similarity">
    <text evidence="1">Belongs to the helicase family.</text>
</comment>
<dbReference type="EMBL" id="KQ419192">
    <property type="protein sequence ID" value="KOF84311.1"/>
    <property type="molecule type" value="Genomic_DNA"/>
</dbReference>
<dbReference type="AlphaFoldDB" id="A0A0L8H4U3"/>
<keyword evidence="1" id="KW-0233">DNA recombination</keyword>
<dbReference type="GO" id="GO:0016887">
    <property type="term" value="F:ATP hydrolysis activity"/>
    <property type="evidence" value="ECO:0007669"/>
    <property type="project" value="RHEA"/>
</dbReference>
<dbReference type="GO" id="GO:0006281">
    <property type="term" value="P:DNA repair"/>
    <property type="evidence" value="ECO:0007669"/>
    <property type="project" value="UniProtKB-KW"/>
</dbReference>
<feature type="domain" description="DNA helicase Pif1-like DEAD-box helicase" evidence="3">
    <location>
        <begin position="134"/>
        <end position="227"/>
    </location>
</feature>
<reference evidence="5" key="1">
    <citation type="submission" date="2015-07" db="EMBL/GenBank/DDBJ databases">
        <title>MeaNS - Measles Nucleotide Surveillance Program.</title>
        <authorList>
            <person name="Tran T."/>
            <person name="Druce J."/>
        </authorList>
    </citation>
    <scope>NUCLEOTIDE SEQUENCE</scope>
    <source>
        <strain evidence="5">UCB-OBI-ISO-001</strain>
        <tissue evidence="5">Gonad</tissue>
    </source>
</reference>
<proteinExistence type="inferred from homology"/>
<evidence type="ECO:0000256" key="2">
    <source>
        <dbReference type="SAM" id="MobiDB-lite"/>
    </source>
</evidence>
<feature type="region of interest" description="Disordered" evidence="2">
    <location>
        <begin position="1"/>
        <end position="65"/>
    </location>
</feature>
<gene>
    <name evidence="5" type="ORF">OCBIM_22022272mg</name>
</gene>
<keyword evidence="1" id="KW-0547">Nucleotide-binding</keyword>
<dbReference type="SUPFAM" id="SSF52540">
    <property type="entry name" value="P-loop containing nucleoside triphosphate hydrolases"/>
    <property type="match status" value="1"/>
</dbReference>
<dbReference type="InterPro" id="IPR049163">
    <property type="entry name" value="Pif1-like_2B_dom"/>
</dbReference>
<evidence type="ECO:0000259" key="4">
    <source>
        <dbReference type="Pfam" id="PF21530"/>
    </source>
</evidence>
<dbReference type="GO" id="GO:0000723">
    <property type="term" value="P:telomere maintenance"/>
    <property type="evidence" value="ECO:0007669"/>
    <property type="project" value="InterPro"/>
</dbReference>